<feature type="domain" description="Glycosyltransferase 2-like" evidence="2">
    <location>
        <begin position="8"/>
        <end position="140"/>
    </location>
</feature>
<dbReference type="Gene3D" id="3.90.550.10">
    <property type="entry name" value="Spore Coat Polysaccharide Biosynthesis Protein SpsA, Chain A"/>
    <property type="match status" value="1"/>
</dbReference>
<dbReference type="SUPFAM" id="SSF53448">
    <property type="entry name" value="Nucleotide-diphospho-sugar transferases"/>
    <property type="match status" value="1"/>
</dbReference>
<name>A0ABW5SFZ9_9FLAO</name>
<dbReference type="InterPro" id="IPR029044">
    <property type="entry name" value="Nucleotide-diphossugar_trans"/>
</dbReference>
<dbReference type="Proteomes" id="UP001597357">
    <property type="component" value="Unassembled WGS sequence"/>
</dbReference>
<reference evidence="4" key="1">
    <citation type="journal article" date="2019" name="Int. J. Syst. Evol. Microbiol.">
        <title>The Global Catalogue of Microorganisms (GCM) 10K type strain sequencing project: providing services to taxonomists for standard genome sequencing and annotation.</title>
        <authorList>
            <consortium name="The Broad Institute Genomics Platform"/>
            <consortium name="The Broad Institute Genome Sequencing Center for Infectious Disease"/>
            <person name="Wu L."/>
            <person name="Ma J."/>
        </authorList>
    </citation>
    <scope>NUCLEOTIDE SEQUENCE [LARGE SCALE GENOMIC DNA]</scope>
    <source>
        <strain evidence="4">KCTC 42255</strain>
    </source>
</reference>
<comment type="caution">
    <text evidence="3">The sequence shown here is derived from an EMBL/GenBank/DDBJ whole genome shotgun (WGS) entry which is preliminary data.</text>
</comment>
<evidence type="ECO:0000313" key="3">
    <source>
        <dbReference type="EMBL" id="MFD2698604.1"/>
    </source>
</evidence>
<proteinExistence type="predicted"/>
<keyword evidence="1" id="KW-0472">Membrane</keyword>
<protein>
    <submittedName>
        <fullName evidence="3">Glycosyltransferase family 2 protein</fullName>
    </submittedName>
</protein>
<sequence>MAEQPLVSIIIPTYNRAHLIGETLDSVLAQTYTNWECIVVDDGSTDATDELMAKYCAKDSRIRYYHRPDEHLPGGNGARNYGFKMSKGEYIQWFDSDDLMHVESLEIKVRNIIRSKVDVIISKTTTSINKLGTQYSNLRKEFDIVEKNDFYIDFIKSRNNILIGDPIIVRSKTIDVIFDEKLIRGQDHDYLIRLFSQSLKIGRIRNYLYYYRKSENSITRQAANLKFKFANTQILLNKKMLSKYSEIDEVAFEYHRKNRKLYRSYIEKNRPYFVFLHYNFFRKSFNLSIVEFSIYLFLNMIFKKGFDRMKYKI</sequence>
<feature type="transmembrane region" description="Helical" evidence="1">
    <location>
        <begin position="285"/>
        <end position="302"/>
    </location>
</feature>
<dbReference type="Pfam" id="PF00535">
    <property type="entry name" value="Glycos_transf_2"/>
    <property type="match status" value="1"/>
</dbReference>
<dbReference type="PANTHER" id="PTHR22916">
    <property type="entry name" value="GLYCOSYLTRANSFERASE"/>
    <property type="match status" value="1"/>
</dbReference>
<keyword evidence="1" id="KW-0812">Transmembrane</keyword>
<dbReference type="CDD" id="cd00761">
    <property type="entry name" value="Glyco_tranf_GTA_type"/>
    <property type="match status" value="1"/>
</dbReference>
<evidence type="ECO:0000259" key="2">
    <source>
        <dbReference type="Pfam" id="PF00535"/>
    </source>
</evidence>
<accession>A0ABW5SFZ9</accession>
<organism evidence="3 4">
    <name type="scientific">Mesonia sediminis</name>
    <dbReference type="NCBI Taxonomy" id="1703946"/>
    <lineage>
        <taxon>Bacteria</taxon>
        <taxon>Pseudomonadati</taxon>
        <taxon>Bacteroidota</taxon>
        <taxon>Flavobacteriia</taxon>
        <taxon>Flavobacteriales</taxon>
        <taxon>Flavobacteriaceae</taxon>
        <taxon>Mesonia</taxon>
    </lineage>
</organism>
<dbReference type="EMBL" id="JBHULZ010000041">
    <property type="protein sequence ID" value="MFD2698604.1"/>
    <property type="molecule type" value="Genomic_DNA"/>
</dbReference>
<gene>
    <name evidence="3" type="ORF">ACFSQ0_11425</name>
</gene>
<dbReference type="RefSeq" id="WP_379048371.1">
    <property type="nucleotide sequence ID" value="NZ_JBHULZ010000041.1"/>
</dbReference>
<keyword evidence="1" id="KW-1133">Transmembrane helix</keyword>
<evidence type="ECO:0000256" key="1">
    <source>
        <dbReference type="SAM" id="Phobius"/>
    </source>
</evidence>
<keyword evidence="4" id="KW-1185">Reference proteome</keyword>
<dbReference type="PANTHER" id="PTHR22916:SF3">
    <property type="entry name" value="UDP-GLCNAC:BETAGAL BETA-1,3-N-ACETYLGLUCOSAMINYLTRANSFERASE-LIKE PROTEIN 1"/>
    <property type="match status" value="1"/>
</dbReference>
<dbReference type="InterPro" id="IPR001173">
    <property type="entry name" value="Glyco_trans_2-like"/>
</dbReference>
<evidence type="ECO:0000313" key="4">
    <source>
        <dbReference type="Proteomes" id="UP001597357"/>
    </source>
</evidence>